<sequence>MEKKYFDIKDTLFDITEKYKEAIDLLVSVGFDNIKDEKQRKTIGKAITLETALKMKKINADTFIKRLIDMIEDKQNNIDKLSEVNEIAKNTDVKIEGILPCPVRVPLMEAFQEWLEENEDKLDITIGYELKAASMGVDWLKTSLEKTGDADVLADIFISAGFDLFFDKDLIGKYKAEDVFEDITGMEHYNKDFENEYISLKDPDKQYSMIGVVPAVFLVNTEELNGLKMPTSWEDILSEEFENKVSLPIGDFDLFNAILLNIYKKYGEYGVKKLGKSLLKSMHPSEMVKSHIKKSEKPIVTIMPYFFTKMIKRDGPMKAVWPKDGAIISPIFMLTKKEKKEKLKPIVDFFASKKVGEILSHNGKFPSVNPNVDNMISSEHKYMWIGWDYIKKNDIGSLINKCEKLFNEAVSEV</sequence>
<evidence type="ECO:0000256" key="2">
    <source>
        <dbReference type="SAM" id="Coils"/>
    </source>
</evidence>
<feature type="coiled-coil region" evidence="2">
    <location>
        <begin position="64"/>
        <end position="91"/>
    </location>
</feature>
<dbReference type="EMBL" id="CP078093">
    <property type="protein sequence ID" value="QXM05386.1"/>
    <property type="molecule type" value="Genomic_DNA"/>
</dbReference>
<evidence type="ECO:0000259" key="3">
    <source>
        <dbReference type="Pfam" id="PF08984"/>
    </source>
</evidence>
<dbReference type="InterPro" id="IPR015077">
    <property type="entry name" value="DUF1858"/>
</dbReference>
<evidence type="ECO:0000313" key="4">
    <source>
        <dbReference type="EMBL" id="QXM05386.1"/>
    </source>
</evidence>
<dbReference type="PANTHER" id="PTHR30006:SF2">
    <property type="entry name" value="ABC TRANSPORTER SUBSTRATE-BINDING PROTEIN"/>
    <property type="match status" value="1"/>
</dbReference>
<feature type="domain" description="DUF1858" evidence="3">
    <location>
        <begin position="8"/>
        <end position="64"/>
    </location>
</feature>
<dbReference type="RefSeq" id="WP_218282085.1">
    <property type="nucleotide sequence ID" value="NZ_CP078093.1"/>
</dbReference>
<gene>
    <name evidence="4" type="ORF">KVH43_08285</name>
</gene>
<dbReference type="Proteomes" id="UP000886818">
    <property type="component" value="Chromosome"/>
</dbReference>
<dbReference type="PANTHER" id="PTHR30006">
    <property type="entry name" value="THIAMINE-BINDING PERIPLASMIC PROTEIN-RELATED"/>
    <property type="match status" value="1"/>
</dbReference>
<evidence type="ECO:0000313" key="5">
    <source>
        <dbReference type="Proteomes" id="UP000886818"/>
    </source>
</evidence>
<protein>
    <submittedName>
        <fullName evidence="4">ABC transporter substrate-binding protein</fullName>
    </submittedName>
</protein>
<proteinExistence type="predicted"/>
<dbReference type="Pfam" id="PF13343">
    <property type="entry name" value="SBP_bac_6"/>
    <property type="match status" value="1"/>
</dbReference>
<accession>A0ABX8R9A9</accession>
<organism evidence="4 5">
    <name type="scientific">Crassaminicella indica</name>
    <dbReference type="NCBI Taxonomy" id="2855394"/>
    <lineage>
        <taxon>Bacteria</taxon>
        <taxon>Bacillati</taxon>
        <taxon>Bacillota</taxon>
        <taxon>Clostridia</taxon>
        <taxon>Eubacteriales</taxon>
        <taxon>Clostridiaceae</taxon>
        <taxon>Crassaminicella</taxon>
    </lineage>
</organism>
<name>A0ABX8R9A9_9CLOT</name>
<reference evidence="4" key="1">
    <citation type="submission" date="2021-07" db="EMBL/GenBank/DDBJ databases">
        <title>Complete genome sequence of Crassaminicella sp. 143-21, isolated from a deep-sea hydrothermal vent.</title>
        <authorList>
            <person name="Li X."/>
        </authorList>
    </citation>
    <scope>NUCLEOTIDE SEQUENCE</scope>
    <source>
        <strain evidence="4">143-21</strain>
    </source>
</reference>
<keyword evidence="1" id="KW-0732">Signal</keyword>
<evidence type="ECO:0000256" key="1">
    <source>
        <dbReference type="ARBA" id="ARBA00022729"/>
    </source>
</evidence>
<keyword evidence="5" id="KW-1185">Reference proteome</keyword>
<dbReference type="Pfam" id="PF08984">
    <property type="entry name" value="DUF1858"/>
    <property type="match status" value="1"/>
</dbReference>
<keyword evidence="2" id="KW-0175">Coiled coil</keyword>